<keyword evidence="1" id="KW-0732">Signal</keyword>
<dbReference type="RefSeq" id="XP_040734275.1">
    <property type="nucleotide sequence ID" value="XM_040878283.1"/>
</dbReference>
<comment type="caution">
    <text evidence="2">The sequence shown here is derived from an EMBL/GenBank/DDBJ whole genome shotgun (WGS) entry which is preliminary data.</text>
</comment>
<sequence>MFLPYIAWLALSSCLGDGLRNRIRGVRSNGRGSYGPEYLRTMTFTGPAMSEQIELDDMYREEQYESDRAR</sequence>
<accession>A0A364L1S3</accession>
<evidence type="ECO:0000313" key="2">
    <source>
        <dbReference type="EMBL" id="RAO69759.1"/>
    </source>
</evidence>
<dbReference type="Proteomes" id="UP000249363">
    <property type="component" value="Unassembled WGS sequence"/>
</dbReference>
<dbReference type="AlphaFoldDB" id="A0A364L1S3"/>
<dbReference type="STRING" id="1196081.A0A364L1S3"/>
<name>A0A364L1S3_TALAM</name>
<protein>
    <submittedName>
        <fullName evidence="2">Uncharacterized protein</fullName>
    </submittedName>
</protein>
<dbReference type="EMBL" id="MIKG01000010">
    <property type="protein sequence ID" value="RAO69759.1"/>
    <property type="molecule type" value="Genomic_DNA"/>
</dbReference>
<evidence type="ECO:0000313" key="3">
    <source>
        <dbReference type="Proteomes" id="UP000249363"/>
    </source>
</evidence>
<dbReference type="OrthoDB" id="5391288at2759"/>
<dbReference type="GeneID" id="63794987"/>
<keyword evidence="3" id="KW-1185">Reference proteome</keyword>
<organism evidence="2 3">
    <name type="scientific">Talaromyces amestolkiae</name>
    <dbReference type="NCBI Taxonomy" id="1196081"/>
    <lineage>
        <taxon>Eukaryota</taxon>
        <taxon>Fungi</taxon>
        <taxon>Dikarya</taxon>
        <taxon>Ascomycota</taxon>
        <taxon>Pezizomycotina</taxon>
        <taxon>Eurotiomycetes</taxon>
        <taxon>Eurotiomycetidae</taxon>
        <taxon>Eurotiales</taxon>
        <taxon>Trichocomaceae</taxon>
        <taxon>Talaromyces</taxon>
        <taxon>Talaromyces sect. Talaromyces</taxon>
    </lineage>
</organism>
<gene>
    <name evidence="2" type="ORF">BHQ10_005771</name>
</gene>
<feature type="chain" id="PRO_5016776076" evidence="1">
    <location>
        <begin position="19"/>
        <end position="70"/>
    </location>
</feature>
<proteinExistence type="predicted"/>
<feature type="signal peptide" evidence="1">
    <location>
        <begin position="1"/>
        <end position="18"/>
    </location>
</feature>
<evidence type="ECO:0000256" key="1">
    <source>
        <dbReference type="SAM" id="SignalP"/>
    </source>
</evidence>
<reference evidence="2 3" key="1">
    <citation type="journal article" date="2017" name="Biotechnol. Biofuels">
        <title>Differential beta-glucosidase expression as a function of carbon source availability in Talaromyces amestolkiae: a genomic and proteomic approach.</title>
        <authorList>
            <person name="de Eugenio L.I."/>
            <person name="Mendez-Liter J.A."/>
            <person name="Nieto-Dominguez M."/>
            <person name="Alonso L."/>
            <person name="Gil-Munoz J."/>
            <person name="Barriuso J."/>
            <person name="Prieto A."/>
            <person name="Martinez M.J."/>
        </authorList>
    </citation>
    <scope>NUCLEOTIDE SEQUENCE [LARGE SCALE GENOMIC DNA]</scope>
    <source>
        <strain evidence="2 3">CIB</strain>
    </source>
</reference>